<protein>
    <recommendedName>
        <fullName evidence="1">Transposase (putative) gypsy type domain-containing protein</fullName>
    </recommendedName>
</protein>
<dbReference type="PANTHER" id="PTHR31099">
    <property type="entry name" value="OS06G0165300 PROTEIN"/>
    <property type="match status" value="1"/>
</dbReference>
<keyword evidence="3" id="KW-1185">Reference proteome</keyword>
<accession>A0A9K3N1M4</accession>
<evidence type="ECO:0000313" key="2">
    <source>
        <dbReference type="EMBL" id="KAF5783620.1"/>
    </source>
</evidence>
<feature type="domain" description="Transposase (putative) gypsy type" evidence="1">
    <location>
        <begin position="51"/>
        <end position="115"/>
    </location>
</feature>
<dbReference type="EMBL" id="MNCJ02000326">
    <property type="protein sequence ID" value="KAF5783620.1"/>
    <property type="molecule type" value="Genomic_DNA"/>
</dbReference>
<dbReference type="Proteomes" id="UP000215914">
    <property type="component" value="Unassembled WGS sequence"/>
</dbReference>
<evidence type="ECO:0000259" key="1">
    <source>
        <dbReference type="Pfam" id="PF04195"/>
    </source>
</evidence>
<sequence length="144" mass="16429">MSRKGRPSIRSILTKVDLESFVAAYKIPPEFSPSLPGLNDPAVYSPELIVVYTLSFSFCGVCYPLPSFKMDLLKHYGIHFSQLHPLAFMRIVHFELSCVAFVGEPSLSLFHRFYRYQSDGDWITFAKRKDSISLPCYSFMPTST</sequence>
<proteinExistence type="predicted"/>
<dbReference type="AlphaFoldDB" id="A0A9K3N1M4"/>
<reference evidence="2" key="2">
    <citation type="submission" date="2020-06" db="EMBL/GenBank/DDBJ databases">
        <title>Helianthus annuus Genome sequencing and assembly Release 2.</title>
        <authorList>
            <person name="Gouzy J."/>
            <person name="Langlade N."/>
            <person name="Munos S."/>
        </authorList>
    </citation>
    <scope>NUCLEOTIDE SEQUENCE</scope>
    <source>
        <tissue evidence="2">Leaves</tissue>
    </source>
</reference>
<name>A0A9K3N1M4_HELAN</name>
<gene>
    <name evidence="2" type="ORF">HanXRQr2_Chr11g0510071</name>
</gene>
<organism evidence="2 3">
    <name type="scientific">Helianthus annuus</name>
    <name type="common">Common sunflower</name>
    <dbReference type="NCBI Taxonomy" id="4232"/>
    <lineage>
        <taxon>Eukaryota</taxon>
        <taxon>Viridiplantae</taxon>
        <taxon>Streptophyta</taxon>
        <taxon>Embryophyta</taxon>
        <taxon>Tracheophyta</taxon>
        <taxon>Spermatophyta</taxon>
        <taxon>Magnoliopsida</taxon>
        <taxon>eudicotyledons</taxon>
        <taxon>Gunneridae</taxon>
        <taxon>Pentapetalae</taxon>
        <taxon>asterids</taxon>
        <taxon>campanulids</taxon>
        <taxon>Asterales</taxon>
        <taxon>Asteraceae</taxon>
        <taxon>Asteroideae</taxon>
        <taxon>Heliantheae alliance</taxon>
        <taxon>Heliantheae</taxon>
        <taxon>Helianthus</taxon>
    </lineage>
</organism>
<dbReference type="PANTHER" id="PTHR31099:SF41">
    <property type="entry name" value="TRANSPOSASE (PUTATIVE), GYPSY TYPE-RELATED"/>
    <property type="match status" value="1"/>
</dbReference>
<evidence type="ECO:0000313" key="3">
    <source>
        <dbReference type="Proteomes" id="UP000215914"/>
    </source>
</evidence>
<dbReference type="Pfam" id="PF04195">
    <property type="entry name" value="Transposase_28"/>
    <property type="match status" value="1"/>
</dbReference>
<reference evidence="2" key="1">
    <citation type="journal article" date="2017" name="Nature">
        <title>The sunflower genome provides insights into oil metabolism, flowering and Asterid evolution.</title>
        <authorList>
            <person name="Badouin H."/>
            <person name="Gouzy J."/>
            <person name="Grassa C.J."/>
            <person name="Murat F."/>
            <person name="Staton S.E."/>
            <person name="Cottret L."/>
            <person name="Lelandais-Briere C."/>
            <person name="Owens G.L."/>
            <person name="Carrere S."/>
            <person name="Mayjonade B."/>
            <person name="Legrand L."/>
            <person name="Gill N."/>
            <person name="Kane N.C."/>
            <person name="Bowers J.E."/>
            <person name="Hubner S."/>
            <person name="Bellec A."/>
            <person name="Berard A."/>
            <person name="Berges H."/>
            <person name="Blanchet N."/>
            <person name="Boniface M.C."/>
            <person name="Brunel D."/>
            <person name="Catrice O."/>
            <person name="Chaidir N."/>
            <person name="Claudel C."/>
            <person name="Donnadieu C."/>
            <person name="Faraut T."/>
            <person name="Fievet G."/>
            <person name="Helmstetter N."/>
            <person name="King M."/>
            <person name="Knapp S.J."/>
            <person name="Lai Z."/>
            <person name="Le Paslier M.C."/>
            <person name="Lippi Y."/>
            <person name="Lorenzon L."/>
            <person name="Mandel J.R."/>
            <person name="Marage G."/>
            <person name="Marchand G."/>
            <person name="Marquand E."/>
            <person name="Bret-Mestries E."/>
            <person name="Morien E."/>
            <person name="Nambeesan S."/>
            <person name="Nguyen T."/>
            <person name="Pegot-Espagnet P."/>
            <person name="Pouilly N."/>
            <person name="Raftis F."/>
            <person name="Sallet E."/>
            <person name="Schiex T."/>
            <person name="Thomas J."/>
            <person name="Vandecasteele C."/>
            <person name="Vares D."/>
            <person name="Vear F."/>
            <person name="Vautrin S."/>
            <person name="Crespi M."/>
            <person name="Mangin B."/>
            <person name="Burke J.M."/>
            <person name="Salse J."/>
            <person name="Munos S."/>
            <person name="Vincourt P."/>
            <person name="Rieseberg L.H."/>
            <person name="Langlade N.B."/>
        </authorList>
    </citation>
    <scope>NUCLEOTIDE SEQUENCE</scope>
    <source>
        <tissue evidence="2">Leaves</tissue>
    </source>
</reference>
<dbReference type="Gramene" id="mRNA:HanXRQr2_Chr11g0510071">
    <property type="protein sequence ID" value="CDS:HanXRQr2_Chr11g0510071.1"/>
    <property type="gene ID" value="HanXRQr2_Chr11g0510071"/>
</dbReference>
<dbReference type="InterPro" id="IPR007321">
    <property type="entry name" value="Transposase_28"/>
</dbReference>
<comment type="caution">
    <text evidence="2">The sequence shown here is derived from an EMBL/GenBank/DDBJ whole genome shotgun (WGS) entry which is preliminary data.</text>
</comment>